<accession>A0ABN3PD53</accession>
<comment type="caution">
    <text evidence="2">The sequence shown here is derived from an EMBL/GenBank/DDBJ whole genome shotgun (WGS) entry which is preliminary data.</text>
</comment>
<organism evidence="2 3">
    <name type="scientific">Microbacterium binotii</name>
    <dbReference type="NCBI Taxonomy" id="462710"/>
    <lineage>
        <taxon>Bacteria</taxon>
        <taxon>Bacillati</taxon>
        <taxon>Actinomycetota</taxon>
        <taxon>Actinomycetes</taxon>
        <taxon>Micrococcales</taxon>
        <taxon>Microbacteriaceae</taxon>
        <taxon>Microbacterium</taxon>
    </lineage>
</organism>
<dbReference type="Proteomes" id="UP001500274">
    <property type="component" value="Unassembled WGS sequence"/>
</dbReference>
<protein>
    <submittedName>
        <fullName evidence="2">Uncharacterized protein</fullName>
    </submittedName>
</protein>
<gene>
    <name evidence="2" type="ORF">GCM10009862_18940</name>
</gene>
<reference evidence="2 3" key="1">
    <citation type="journal article" date="2019" name="Int. J. Syst. Evol. Microbiol.">
        <title>The Global Catalogue of Microorganisms (GCM) 10K type strain sequencing project: providing services to taxonomists for standard genome sequencing and annotation.</title>
        <authorList>
            <consortium name="The Broad Institute Genomics Platform"/>
            <consortium name="The Broad Institute Genome Sequencing Center for Infectious Disease"/>
            <person name="Wu L."/>
            <person name="Ma J."/>
        </authorList>
    </citation>
    <scope>NUCLEOTIDE SEQUENCE [LARGE SCALE GENOMIC DNA]</scope>
    <source>
        <strain evidence="2 3">JCM 16365</strain>
    </source>
</reference>
<dbReference type="EMBL" id="BAAARI010000012">
    <property type="protein sequence ID" value="GAA2579920.1"/>
    <property type="molecule type" value="Genomic_DNA"/>
</dbReference>
<evidence type="ECO:0000256" key="1">
    <source>
        <dbReference type="SAM" id="Phobius"/>
    </source>
</evidence>
<sequence length="47" mass="4621">MSLFGSGPSDDQGKPSATRIGIWIAVAGVGLFFLISGIIGIVSGGGN</sequence>
<keyword evidence="3" id="KW-1185">Reference proteome</keyword>
<keyword evidence="1" id="KW-1133">Transmembrane helix</keyword>
<proteinExistence type="predicted"/>
<evidence type="ECO:0000313" key="2">
    <source>
        <dbReference type="EMBL" id="GAA2579920.1"/>
    </source>
</evidence>
<name>A0ABN3PD53_9MICO</name>
<dbReference type="RefSeq" id="WP_161594077.1">
    <property type="nucleotide sequence ID" value="NZ_BAAARI010000012.1"/>
</dbReference>
<keyword evidence="1" id="KW-0812">Transmembrane</keyword>
<feature type="transmembrane region" description="Helical" evidence="1">
    <location>
        <begin position="20"/>
        <end position="42"/>
    </location>
</feature>
<keyword evidence="1" id="KW-0472">Membrane</keyword>
<evidence type="ECO:0000313" key="3">
    <source>
        <dbReference type="Proteomes" id="UP001500274"/>
    </source>
</evidence>